<feature type="region of interest" description="Disordered" evidence="1">
    <location>
        <begin position="1"/>
        <end position="33"/>
    </location>
</feature>
<sequence length="517" mass="57172">MAPTAKKLKRTNKKSRLQQEHKQRQQVTRTLTYEEENSRQVLIASYTQNDQPPLELEYTGPWDPEWLYLPLQDEGLLDTLGLDGKNKGIKVKAGERVYLRAEGTSEPVNGSSLAARSPHTPALSSPNLRTRLTMERAAVRSQDQAALLSRNVKGKGRAIPPSALPLLPTPPAPFRNPSSSLPSTNPCYVSKWLDDSFLNSLSPLPISPLSSQDASQTVANQAQAQAIPRKIKPILRPRLRVPQPFPSLSPLHNEPQLSHMQQSVIDLCTPSPKILPISGPGRDADDTISIDSDTDPGGFDARDDDVPNGQPLHLDTDPGDFNAGDGDGDVSNSQLLQQPKPRLPTFPSFHFNLGSDFGLPHDNSNSAPLTPSPLATGRFTMPGSLDSLHHSDYLPSPRCASVSPIVSTGSKSWPYDWHVVNVLACFTHCSWLPPGQTVKQAFETFVPGLEFSRTFWKYRKHWQSASSETQNKFLKYSHTADGLWTHFMEEVPNSKGEHRNATKQETRAQKRTASQME</sequence>
<dbReference type="GeneID" id="18911431"/>
<dbReference type="HOGENOM" id="CLU_526867_0_0_1"/>
<feature type="region of interest" description="Disordered" evidence="1">
    <location>
        <begin position="209"/>
        <end position="254"/>
    </location>
</feature>
<dbReference type="EMBL" id="JH930477">
    <property type="protein sequence ID" value="EKM50855.1"/>
    <property type="molecule type" value="Genomic_DNA"/>
</dbReference>
<feature type="compositionally biased region" description="Basic and acidic residues" evidence="1">
    <location>
        <begin position="495"/>
        <end position="508"/>
    </location>
</feature>
<dbReference type="RefSeq" id="XP_007400023.1">
    <property type="nucleotide sequence ID" value="XM_007399961.1"/>
</dbReference>
<protein>
    <submittedName>
        <fullName evidence="2">Uncharacterized protein</fullName>
    </submittedName>
</protein>
<dbReference type="AlphaFoldDB" id="K5VVP3"/>
<feature type="region of interest" description="Disordered" evidence="1">
    <location>
        <begin position="106"/>
        <end position="126"/>
    </location>
</feature>
<evidence type="ECO:0000256" key="1">
    <source>
        <dbReference type="SAM" id="MobiDB-lite"/>
    </source>
</evidence>
<evidence type="ECO:0000313" key="3">
    <source>
        <dbReference type="Proteomes" id="UP000008370"/>
    </source>
</evidence>
<feature type="compositionally biased region" description="Polar residues" evidence="1">
    <location>
        <begin position="212"/>
        <end position="224"/>
    </location>
</feature>
<feature type="compositionally biased region" description="Basic residues" evidence="1">
    <location>
        <begin position="1"/>
        <end position="16"/>
    </location>
</feature>
<gene>
    <name evidence="2" type="ORF">PHACADRAFT_199704</name>
</gene>
<feature type="region of interest" description="Disordered" evidence="1">
    <location>
        <begin position="270"/>
        <end position="341"/>
    </location>
</feature>
<name>K5VVP3_PHACS</name>
<accession>K5VVP3</accession>
<dbReference type="InParanoid" id="K5VVP3"/>
<feature type="region of interest" description="Disordered" evidence="1">
    <location>
        <begin position="493"/>
        <end position="517"/>
    </location>
</feature>
<evidence type="ECO:0000313" key="2">
    <source>
        <dbReference type="EMBL" id="EKM50855.1"/>
    </source>
</evidence>
<dbReference type="KEGG" id="pco:PHACADRAFT_199704"/>
<dbReference type="Proteomes" id="UP000008370">
    <property type="component" value="Unassembled WGS sequence"/>
</dbReference>
<keyword evidence="3" id="KW-1185">Reference proteome</keyword>
<reference evidence="2 3" key="1">
    <citation type="journal article" date="2012" name="BMC Genomics">
        <title>Comparative genomics of the white-rot fungi, Phanerochaete carnosa and P. chrysosporium, to elucidate the genetic basis of the distinct wood types they colonize.</title>
        <authorList>
            <person name="Suzuki H."/>
            <person name="MacDonald J."/>
            <person name="Syed K."/>
            <person name="Salamov A."/>
            <person name="Hori C."/>
            <person name="Aerts A."/>
            <person name="Henrissat B."/>
            <person name="Wiebenga A."/>
            <person name="vanKuyk P.A."/>
            <person name="Barry K."/>
            <person name="Lindquist E."/>
            <person name="LaButti K."/>
            <person name="Lapidus A."/>
            <person name="Lucas S."/>
            <person name="Coutinho P."/>
            <person name="Gong Y."/>
            <person name="Samejima M."/>
            <person name="Mahadevan R."/>
            <person name="Abou-Zaid M."/>
            <person name="de Vries R.P."/>
            <person name="Igarashi K."/>
            <person name="Yadav J.S."/>
            <person name="Grigoriev I.V."/>
            <person name="Master E.R."/>
        </authorList>
    </citation>
    <scope>NUCLEOTIDE SEQUENCE [LARGE SCALE GENOMIC DNA]</scope>
    <source>
        <strain evidence="2 3">HHB-10118-sp</strain>
    </source>
</reference>
<feature type="compositionally biased region" description="Basic residues" evidence="1">
    <location>
        <begin position="229"/>
        <end position="239"/>
    </location>
</feature>
<organism evidence="2 3">
    <name type="scientific">Phanerochaete carnosa (strain HHB-10118-sp)</name>
    <name type="common">White-rot fungus</name>
    <name type="synonym">Peniophora carnosa</name>
    <dbReference type="NCBI Taxonomy" id="650164"/>
    <lineage>
        <taxon>Eukaryota</taxon>
        <taxon>Fungi</taxon>
        <taxon>Dikarya</taxon>
        <taxon>Basidiomycota</taxon>
        <taxon>Agaricomycotina</taxon>
        <taxon>Agaricomycetes</taxon>
        <taxon>Polyporales</taxon>
        <taxon>Phanerochaetaceae</taxon>
        <taxon>Phanerochaete</taxon>
    </lineage>
</organism>
<dbReference type="OrthoDB" id="2950077at2759"/>
<proteinExistence type="predicted"/>